<comment type="cofactor">
    <cofactor evidence="3">
        <name>FAD</name>
        <dbReference type="ChEBI" id="CHEBI:57692"/>
    </cofactor>
    <text evidence="3">Binds 1 FAD per subunit.</text>
</comment>
<sequence>MSFQTDLFASVQGNRQSGLHLLDAFRPRMGKRYAAQRNMDAGPGNHRAVSRLSPFIRRRLVTEQETVIAAVRAHGPEEASKFIEEVFWRSYFKGWLERRPSVWAAYCTGLEQDLAQSRSDERRWASVEAAETGATGIACFDFWAQELVETGYLHNHARMWFASIWIFTLRLPWRIGADFFLRHLIDGDPAANTLGWRWVAGLHTRGKAYEAKAWNIEKFSGGRFTPTESGLASNVASLVAEEPGGLPRPGPLRPVRTATPGTTTALLITEEDCQSEEFDLSAFDIRACATLAGSPLRSSRPVGRAVAEFERTALEDAAARVGRPADALDAANGADLAGWAVSIGVKQVVTPYIPEGPLRDWLHPHLAALDANGIAFCELRRDWDSAVWPHATASFFKVKDRIPEILEATGVSK</sequence>
<dbReference type="Proteomes" id="UP000199382">
    <property type="component" value="Unassembled WGS sequence"/>
</dbReference>
<evidence type="ECO:0000256" key="3">
    <source>
        <dbReference type="PIRSR" id="PIRSR602081-1"/>
    </source>
</evidence>
<gene>
    <name evidence="5" type="ORF">SAMN04488026_10906</name>
</gene>
<dbReference type="PANTHER" id="PTHR11455">
    <property type="entry name" value="CRYPTOCHROME"/>
    <property type="match status" value="1"/>
</dbReference>
<keyword evidence="5" id="KW-0456">Lyase</keyword>
<dbReference type="Gene3D" id="1.25.40.80">
    <property type="match status" value="1"/>
</dbReference>
<proteinExistence type="predicted"/>
<keyword evidence="1 3" id="KW-0285">Flavoprotein</keyword>
<organism evidence="5 6">
    <name type="scientific">Aliiruegeria lutimaris</name>
    <dbReference type="NCBI Taxonomy" id="571298"/>
    <lineage>
        <taxon>Bacteria</taxon>
        <taxon>Pseudomonadati</taxon>
        <taxon>Pseudomonadota</taxon>
        <taxon>Alphaproteobacteria</taxon>
        <taxon>Rhodobacterales</taxon>
        <taxon>Roseobacteraceae</taxon>
        <taxon>Aliiruegeria</taxon>
    </lineage>
</organism>
<dbReference type="STRING" id="571298.SAMN04488026_10906"/>
<dbReference type="InterPro" id="IPR005101">
    <property type="entry name" value="Cryptochr/Photolyase_FAD-bd"/>
</dbReference>
<dbReference type="Gene3D" id="1.10.579.10">
    <property type="entry name" value="DNA Cyclobutane Dipyrimidine Photolyase, subunit A, domain 3"/>
    <property type="match status" value="1"/>
</dbReference>
<dbReference type="InterPro" id="IPR036134">
    <property type="entry name" value="Crypto/Photolyase_FAD-like_sf"/>
</dbReference>
<keyword evidence="6" id="KW-1185">Reference proteome</keyword>
<dbReference type="EMBL" id="FNEK01000090">
    <property type="protein sequence ID" value="SDL50766.1"/>
    <property type="molecule type" value="Genomic_DNA"/>
</dbReference>
<evidence type="ECO:0000259" key="4">
    <source>
        <dbReference type="Pfam" id="PF03441"/>
    </source>
</evidence>
<keyword evidence="2 3" id="KW-0274">FAD</keyword>
<dbReference type="PANTHER" id="PTHR11455:SF9">
    <property type="entry name" value="CRYPTOCHROME CIRCADIAN CLOCK 5 ISOFORM X1"/>
    <property type="match status" value="1"/>
</dbReference>
<protein>
    <submittedName>
        <fullName evidence="5">FAD binding domain of DNA photolyase</fullName>
    </submittedName>
</protein>
<dbReference type="InterPro" id="IPR002081">
    <property type="entry name" value="Cryptochrome/DNA_photolyase_1"/>
</dbReference>
<reference evidence="5 6" key="1">
    <citation type="submission" date="2016-10" db="EMBL/GenBank/DDBJ databases">
        <authorList>
            <person name="de Groot N.N."/>
        </authorList>
    </citation>
    <scope>NUCLEOTIDE SEQUENCE [LARGE SCALE GENOMIC DNA]</scope>
    <source>
        <strain evidence="5 6">DSM 25294</strain>
    </source>
</reference>
<dbReference type="Pfam" id="PF03441">
    <property type="entry name" value="FAD_binding_7"/>
    <property type="match status" value="1"/>
</dbReference>
<evidence type="ECO:0000256" key="2">
    <source>
        <dbReference type="ARBA" id="ARBA00022827"/>
    </source>
</evidence>
<feature type="binding site" evidence="3">
    <location>
        <position position="82"/>
    </location>
    <ligand>
        <name>FAD</name>
        <dbReference type="ChEBI" id="CHEBI:57692"/>
    </ligand>
</feature>
<dbReference type="GO" id="GO:0071949">
    <property type="term" value="F:FAD binding"/>
    <property type="evidence" value="ECO:0007669"/>
    <property type="project" value="TreeGrafter"/>
</dbReference>
<dbReference type="SUPFAM" id="SSF48173">
    <property type="entry name" value="Cryptochrome/photolyase FAD-binding domain"/>
    <property type="match status" value="1"/>
</dbReference>
<feature type="binding site" evidence="3">
    <location>
        <begin position="186"/>
        <end position="188"/>
    </location>
    <ligand>
        <name>FAD</name>
        <dbReference type="ChEBI" id="CHEBI:57692"/>
    </ligand>
</feature>
<dbReference type="AlphaFoldDB" id="A0A1G9KMG0"/>
<evidence type="ECO:0000313" key="6">
    <source>
        <dbReference type="Proteomes" id="UP000199382"/>
    </source>
</evidence>
<accession>A0A1G9KMG0</accession>
<dbReference type="GO" id="GO:0003904">
    <property type="term" value="F:deoxyribodipyrimidine photo-lyase activity"/>
    <property type="evidence" value="ECO:0007669"/>
    <property type="project" value="TreeGrafter"/>
</dbReference>
<evidence type="ECO:0000313" key="5">
    <source>
        <dbReference type="EMBL" id="SDL50766.1"/>
    </source>
</evidence>
<feature type="binding site" evidence="3">
    <location>
        <begin position="85"/>
        <end position="92"/>
    </location>
    <ligand>
        <name>FAD</name>
        <dbReference type="ChEBI" id="CHEBI:57692"/>
    </ligand>
</feature>
<feature type="binding site" evidence="3">
    <location>
        <position position="33"/>
    </location>
    <ligand>
        <name>FAD</name>
        <dbReference type="ChEBI" id="CHEBI:57692"/>
    </ligand>
</feature>
<name>A0A1G9KMG0_9RHOB</name>
<evidence type="ECO:0000256" key="1">
    <source>
        <dbReference type="ARBA" id="ARBA00022630"/>
    </source>
</evidence>
<dbReference type="GO" id="GO:0003677">
    <property type="term" value="F:DNA binding"/>
    <property type="evidence" value="ECO:0007669"/>
    <property type="project" value="TreeGrafter"/>
</dbReference>
<feature type="domain" description="Cryptochrome/DNA photolyase FAD-binding" evidence="4">
    <location>
        <begin position="82"/>
        <end position="208"/>
    </location>
</feature>